<feature type="non-terminal residue" evidence="1">
    <location>
        <position position="189"/>
    </location>
</feature>
<evidence type="ECO:0000313" key="1">
    <source>
        <dbReference type="EMBL" id="CAA9325562.1"/>
    </source>
</evidence>
<sequence>GPRTGIRLPGLAAVGPLGVPAADLGQLPAHARDVRTRHQSFRGRTFQVAGGAAAVRAVPARLRLVLGAPRGLRLVFLPGGPAGRRAAPLRPLPQPDRRPAPALHHRLCHGRALPAAGLHAGSGGTPAGLPVRHAGHGKGIVVHPPRKFCRRPAAGTAALRKLRRVVRGGGAGVQVPLLRAVAGAVRRGL</sequence>
<protein>
    <submittedName>
        <fullName evidence="1">Uncharacterized protein</fullName>
    </submittedName>
</protein>
<dbReference type="EMBL" id="CADCTQ010000592">
    <property type="protein sequence ID" value="CAA9325562.1"/>
    <property type="molecule type" value="Genomic_DNA"/>
</dbReference>
<reference evidence="1" key="1">
    <citation type="submission" date="2020-02" db="EMBL/GenBank/DDBJ databases">
        <authorList>
            <person name="Meier V. D."/>
        </authorList>
    </citation>
    <scope>NUCLEOTIDE SEQUENCE</scope>
    <source>
        <strain evidence="1">AVDCRST_MAG56</strain>
    </source>
</reference>
<dbReference type="AlphaFoldDB" id="A0A6J4LAF1"/>
<organism evidence="1">
    <name type="scientific">uncultured Cytophagales bacterium</name>
    <dbReference type="NCBI Taxonomy" id="158755"/>
    <lineage>
        <taxon>Bacteria</taxon>
        <taxon>Pseudomonadati</taxon>
        <taxon>Bacteroidota</taxon>
        <taxon>Sphingobacteriia</taxon>
        <taxon>Sphingobacteriales</taxon>
        <taxon>environmental samples</taxon>
    </lineage>
</organism>
<gene>
    <name evidence="1" type="ORF">AVDCRST_MAG56-7153</name>
</gene>
<accession>A0A6J4LAF1</accession>
<feature type="non-terminal residue" evidence="1">
    <location>
        <position position="1"/>
    </location>
</feature>
<proteinExistence type="predicted"/>
<name>A0A6J4LAF1_9SPHI</name>